<sequence>MIRSAFPTAALAALLLLSAMPLHAESPVDTAPRSTPADPLAAFRTPRPGLLTGGQPDATAWPALAARGVRTVINLRPEAELGERDEAAEVAAAGLRYVNLPIAGAADITPAQADALWSALQSSDGAVLVHCASGNRVGALLALAMQRHGGMTPEQALEFGRSAGLKGLEPVVRERLGVPPAQEIKDAASR</sequence>
<dbReference type="OrthoDB" id="270335at2"/>
<reference evidence="3" key="1">
    <citation type="journal article" date="2014" name="Int. J. Syst. Evol. Microbiol.">
        <title>Complete genome sequence of Corynebacterium casei LMG S-19264T (=DSM 44701T), isolated from a smear-ripened cheese.</title>
        <authorList>
            <consortium name="US DOE Joint Genome Institute (JGI-PGF)"/>
            <person name="Walter F."/>
            <person name="Albersmeier A."/>
            <person name="Kalinowski J."/>
            <person name="Ruckert C."/>
        </authorList>
    </citation>
    <scope>NUCLEOTIDE SEQUENCE</scope>
    <source>
        <strain evidence="3">KCTC 32020</strain>
    </source>
</reference>
<dbReference type="Gene3D" id="3.90.190.10">
    <property type="entry name" value="Protein tyrosine phosphatase superfamily"/>
    <property type="match status" value="1"/>
</dbReference>
<dbReference type="GO" id="GO:0016787">
    <property type="term" value="F:hydrolase activity"/>
    <property type="evidence" value="ECO:0007669"/>
    <property type="project" value="InterPro"/>
</dbReference>
<keyword evidence="1" id="KW-0732">Signal</keyword>
<feature type="signal peptide" evidence="1">
    <location>
        <begin position="1"/>
        <end position="24"/>
    </location>
</feature>
<dbReference type="Proteomes" id="UP000636453">
    <property type="component" value="Unassembled WGS sequence"/>
</dbReference>
<name>A0A918YZZ8_9GAMM</name>
<proteinExistence type="predicted"/>
<evidence type="ECO:0000256" key="1">
    <source>
        <dbReference type="SAM" id="SignalP"/>
    </source>
</evidence>
<dbReference type="InterPro" id="IPR005939">
    <property type="entry name" value="BLH_phosphatase-like"/>
</dbReference>
<evidence type="ECO:0000259" key="2">
    <source>
        <dbReference type="Pfam" id="PF04273"/>
    </source>
</evidence>
<dbReference type="CDD" id="cd14503">
    <property type="entry name" value="PTP-bact"/>
    <property type="match status" value="1"/>
</dbReference>
<gene>
    <name evidence="3" type="ORF">GCM10007167_10280</name>
</gene>
<protein>
    <recommendedName>
        <fullName evidence="2">Beta-lactamase hydrolase-like protein phosphatase-like domain-containing protein</fullName>
    </recommendedName>
</protein>
<evidence type="ECO:0000313" key="4">
    <source>
        <dbReference type="Proteomes" id="UP000636453"/>
    </source>
</evidence>
<dbReference type="InterPro" id="IPR029021">
    <property type="entry name" value="Prot-tyrosine_phosphatase-like"/>
</dbReference>
<keyword evidence="4" id="KW-1185">Reference proteome</keyword>
<evidence type="ECO:0000313" key="3">
    <source>
        <dbReference type="EMBL" id="GHE30235.1"/>
    </source>
</evidence>
<accession>A0A918YZZ8</accession>
<feature type="domain" description="Beta-lactamase hydrolase-like protein phosphatase-like" evidence="2">
    <location>
        <begin position="61"/>
        <end position="144"/>
    </location>
</feature>
<dbReference type="Pfam" id="PF04273">
    <property type="entry name" value="BLH_phosphatase"/>
    <property type="match status" value="1"/>
</dbReference>
<dbReference type="EMBL" id="BNCF01000004">
    <property type="protein sequence ID" value="GHE30235.1"/>
    <property type="molecule type" value="Genomic_DNA"/>
</dbReference>
<comment type="caution">
    <text evidence="3">The sequence shown here is derived from an EMBL/GenBank/DDBJ whole genome shotgun (WGS) entry which is preliminary data.</text>
</comment>
<reference evidence="3" key="2">
    <citation type="submission" date="2020-09" db="EMBL/GenBank/DDBJ databases">
        <authorList>
            <person name="Sun Q."/>
            <person name="Kim S."/>
        </authorList>
    </citation>
    <scope>NUCLEOTIDE SEQUENCE</scope>
    <source>
        <strain evidence="3">KCTC 32020</strain>
    </source>
</reference>
<feature type="chain" id="PRO_5037710792" description="Beta-lactamase hydrolase-like protein phosphatase-like domain-containing protein" evidence="1">
    <location>
        <begin position="25"/>
        <end position="190"/>
    </location>
</feature>
<dbReference type="AlphaFoldDB" id="A0A918YZZ8"/>
<dbReference type="RefSeq" id="WP_146475093.1">
    <property type="nucleotide sequence ID" value="NZ_BNCF01000004.1"/>
</dbReference>
<organism evidence="3 4">
    <name type="scientific">Vulcaniibacterium thermophilum</name>
    <dbReference type="NCBI Taxonomy" id="1169913"/>
    <lineage>
        <taxon>Bacteria</taxon>
        <taxon>Pseudomonadati</taxon>
        <taxon>Pseudomonadota</taxon>
        <taxon>Gammaproteobacteria</taxon>
        <taxon>Lysobacterales</taxon>
        <taxon>Lysobacteraceae</taxon>
        <taxon>Vulcaniibacterium</taxon>
    </lineage>
</organism>
<dbReference type="SUPFAM" id="SSF52799">
    <property type="entry name" value="(Phosphotyrosine protein) phosphatases II"/>
    <property type="match status" value="1"/>
</dbReference>